<evidence type="ECO:0000313" key="2">
    <source>
        <dbReference type="Proteomes" id="UP001242480"/>
    </source>
</evidence>
<evidence type="ECO:0000313" key="1">
    <source>
        <dbReference type="EMBL" id="MDQ0469379.1"/>
    </source>
</evidence>
<dbReference type="InterPro" id="IPR003772">
    <property type="entry name" value="YceD"/>
</dbReference>
<dbReference type="Pfam" id="PF02620">
    <property type="entry name" value="YceD"/>
    <property type="match status" value="1"/>
</dbReference>
<protein>
    <submittedName>
        <fullName evidence="1">Uncharacterized metal-binding protein YceD (DUF177 family)</fullName>
    </submittedName>
</protein>
<proteinExistence type="predicted"/>
<name>A0ABU0J7Y8_9HYPH</name>
<dbReference type="Proteomes" id="UP001242480">
    <property type="component" value="Unassembled WGS sequence"/>
</dbReference>
<comment type="caution">
    <text evidence="1">The sequence shown here is derived from an EMBL/GenBank/DDBJ whole genome shotgun (WGS) entry which is preliminary data.</text>
</comment>
<dbReference type="EMBL" id="JAUSVX010000003">
    <property type="protein sequence ID" value="MDQ0469379.1"/>
    <property type="molecule type" value="Genomic_DNA"/>
</dbReference>
<reference evidence="1 2" key="1">
    <citation type="submission" date="2023-07" db="EMBL/GenBank/DDBJ databases">
        <title>Genomic Encyclopedia of Type Strains, Phase IV (KMG-IV): sequencing the most valuable type-strain genomes for metagenomic binning, comparative biology and taxonomic classification.</title>
        <authorList>
            <person name="Goeker M."/>
        </authorList>
    </citation>
    <scope>NUCLEOTIDE SEQUENCE [LARGE SCALE GENOMIC DNA]</scope>
    <source>
        <strain evidence="1 2">DSM 19619</strain>
    </source>
</reference>
<accession>A0ABU0J7Y8</accession>
<gene>
    <name evidence="1" type="ORF">QO011_002390</name>
</gene>
<dbReference type="RefSeq" id="WP_307272041.1">
    <property type="nucleotide sequence ID" value="NZ_JAUSVX010000003.1"/>
</dbReference>
<sequence length="171" mass="17738">MTEFSIPVLVGDVPAGGRSFRVVADAEARAALAARIGVPAIASLAADLRVAPFGRDGLSVSGEIAARLTQTCVATLEDFESSVVAPVDIRFSPDGVDPNAEIDLSELVDVEGEDPPDLLVDGRIDLGAIIAEFLVLALDPYPRKPGAVFEAAEPEADASPFAALKALRGED</sequence>
<keyword evidence="2" id="KW-1185">Reference proteome</keyword>
<organism evidence="1 2">
    <name type="scientific">Labrys wisconsinensis</name>
    <dbReference type="NCBI Taxonomy" id="425677"/>
    <lineage>
        <taxon>Bacteria</taxon>
        <taxon>Pseudomonadati</taxon>
        <taxon>Pseudomonadota</taxon>
        <taxon>Alphaproteobacteria</taxon>
        <taxon>Hyphomicrobiales</taxon>
        <taxon>Xanthobacteraceae</taxon>
        <taxon>Labrys</taxon>
    </lineage>
</organism>